<dbReference type="Proteomes" id="UP001596244">
    <property type="component" value="Unassembled WGS sequence"/>
</dbReference>
<evidence type="ECO:0000256" key="5">
    <source>
        <dbReference type="ARBA" id="ARBA00022679"/>
    </source>
</evidence>
<evidence type="ECO:0000256" key="1">
    <source>
        <dbReference type="ARBA" id="ARBA00004127"/>
    </source>
</evidence>
<dbReference type="Pfam" id="PF02366">
    <property type="entry name" value="PMT"/>
    <property type="match status" value="1"/>
</dbReference>
<dbReference type="InterPro" id="IPR027005">
    <property type="entry name" value="PMT-like"/>
</dbReference>
<dbReference type="GO" id="GO:0016757">
    <property type="term" value="F:glycosyltransferase activity"/>
    <property type="evidence" value="ECO:0007669"/>
    <property type="project" value="UniProtKB-KW"/>
</dbReference>
<proteinExistence type="inferred from homology"/>
<evidence type="ECO:0000256" key="10">
    <source>
        <dbReference type="RuleBase" id="RU367007"/>
    </source>
</evidence>
<dbReference type="PANTHER" id="PTHR10050:SF46">
    <property type="entry name" value="PROTEIN O-MANNOSYL-TRANSFERASE 2"/>
    <property type="match status" value="1"/>
</dbReference>
<evidence type="ECO:0000259" key="11">
    <source>
        <dbReference type="Pfam" id="PF02366"/>
    </source>
</evidence>
<feature type="transmembrane region" description="Helical" evidence="10">
    <location>
        <begin position="34"/>
        <end position="55"/>
    </location>
</feature>
<comment type="subcellular location">
    <subcellularLocation>
        <location evidence="10">Cell membrane</location>
    </subcellularLocation>
    <subcellularLocation>
        <location evidence="1">Endomembrane system</location>
        <topology evidence="1">Multi-pass membrane protein</topology>
    </subcellularLocation>
</comment>
<keyword evidence="14" id="KW-1185">Reference proteome</keyword>
<comment type="caution">
    <text evidence="13">The sequence shown here is derived from an EMBL/GenBank/DDBJ whole genome shotgun (WGS) entry which is preliminary data.</text>
</comment>
<evidence type="ECO:0000256" key="9">
    <source>
        <dbReference type="ARBA" id="ARBA00093617"/>
    </source>
</evidence>
<keyword evidence="7 10" id="KW-1133">Transmembrane helix</keyword>
<comment type="similarity">
    <text evidence="3 10">Belongs to the glycosyltransferase 39 family.</text>
</comment>
<comment type="function">
    <text evidence="10">Protein O-mannosyltransferase that catalyzes the transfer of a single mannose residue from a polyprenol phospho-mannosyl lipidic donor to the hydroxyl group of selected serine and threonine residues in acceptor proteins.</text>
</comment>
<evidence type="ECO:0000256" key="4">
    <source>
        <dbReference type="ARBA" id="ARBA00022676"/>
    </source>
</evidence>
<dbReference type="Pfam" id="PF16192">
    <property type="entry name" value="PMT_4TMC"/>
    <property type="match status" value="1"/>
</dbReference>
<feature type="transmembrane region" description="Helical" evidence="10">
    <location>
        <begin position="481"/>
        <end position="502"/>
    </location>
</feature>
<feature type="transmembrane region" description="Helical" evidence="10">
    <location>
        <begin position="145"/>
        <end position="164"/>
    </location>
</feature>
<evidence type="ECO:0000256" key="8">
    <source>
        <dbReference type="ARBA" id="ARBA00023136"/>
    </source>
</evidence>
<dbReference type="EC" id="2.4.1.-" evidence="10"/>
<comment type="pathway">
    <text evidence="2 10">Protein modification; protein glycosylation.</text>
</comment>
<evidence type="ECO:0000313" key="14">
    <source>
        <dbReference type="Proteomes" id="UP001596244"/>
    </source>
</evidence>
<feature type="transmembrane region" description="Helical" evidence="10">
    <location>
        <begin position="117"/>
        <end position="138"/>
    </location>
</feature>
<feature type="transmembrane region" description="Helical" evidence="10">
    <location>
        <begin position="385"/>
        <end position="409"/>
    </location>
</feature>
<protein>
    <recommendedName>
        <fullName evidence="9 10">Polyprenol-phosphate-mannose--protein mannosyltransferase</fullName>
        <ecNumber evidence="10">2.4.1.-</ecNumber>
    </recommendedName>
</protein>
<evidence type="ECO:0000256" key="2">
    <source>
        <dbReference type="ARBA" id="ARBA00004922"/>
    </source>
</evidence>
<gene>
    <name evidence="13" type="ORF">ACFPUZ_05015</name>
</gene>
<evidence type="ECO:0000256" key="6">
    <source>
        <dbReference type="ARBA" id="ARBA00022692"/>
    </source>
</evidence>
<evidence type="ECO:0000256" key="3">
    <source>
        <dbReference type="ARBA" id="ARBA00007222"/>
    </source>
</evidence>
<accession>A0ABW1QCE3</accession>
<dbReference type="PANTHER" id="PTHR10050">
    <property type="entry name" value="DOLICHYL-PHOSPHATE-MANNOSE--PROTEIN MANNOSYLTRANSFERASE"/>
    <property type="match status" value="1"/>
</dbReference>
<dbReference type="InterPro" id="IPR032421">
    <property type="entry name" value="PMT_4TMC"/>
</dbReference>
<keyword evidence="4 10" id="KW-0328">Glycosyltransferase</keyword>
<evidence type="ECO:0000313" key="13">
    <source>
        <dbReference type="EMBL" id="MFC6146163.1"/>
    </source>
</evidence>
<reference evidence="14" key="1">
    <citation type="journal article" date="2019" name="Int. J. Syst. Evol. Microbiol.">
        <title>The Global Catalogue of Microorganisms (GCM) 10K type strain sequencing project: providing services to taxonomists for standard genome sequencing and annotation.</title>
        <authorList>
            <consortium name="The Broad Institute Genomics Platform"/>
            <consortium name="The Broad Institute Genome Sequencing Center for Infectious Disease"/>
            <person name="Wu L."/>
            <person name="Ma J."/>
        </authorList>
    </citation>
    <scope>NUCLEOTIDE SEQUENCE [LARGE SCALE GENOMIC DNA]</scope>
    <source>
        <strain evidence="14">CCUG 51943</strain>
    </source>
</reference>
<keyword evidence="10" id="KW-1003">Cell membrane</keyword>
<organism evidence="13 14">
    <name type="scientific">Corynebacterium nasicanis</name>
    <dbReference type="NCBI Taxonomy" id="1448267"/>
    <lineage>
        <taxon>Bacteria</taxon>
        <taxon>Bacillati</taxon>
        <taxon>Actinomycetota</taxon>
        <taxon>Actinomycetes</taxon>
        <taxon>Mycobacteriales</taxon>
        <taxon>Corynebacteriaceae</taxon>
        <taxon>Corynebacterium</taxon>
    </lineage>
</organism>
<feature type="transmembrane region" description="Helical" evidence="10">
    <location>
        <begin position="170"/>
        <end position="187"/>
    </location>
</feature>
<feature type="transmembrane region" description="Helical" evidence="10">
    <location>
        <begin position="268"/>
        <end position="290"/>
    </location>
</feature>
<dbReference type="InterPro" id="IPR003342">
    <property type="entry name" value="ArnT-like_N"/>
</dbReference>
<feature type="transmembrane region" description="Helical" evidence="10">
    <location>
        <begin position="439"/>
        <end position="461"/>
    </location>
</feature>
<feature type="transmembrane region" description="Helical" evidence="10">
    <location>
        <begin position="214"/>
        <end position="232"/>
    </location>
</feature>
<keyword evidence="5 10" id="KW-0808">Transferase</keyword>
<keyword evidence="8 10" id="KW-0472">Membrane</keyword>
<feature type="transmembrane region" description="Helical" evidence="10">
    <location>
        <begin position="416"/>
        <end position="433"/>
    </location>
</feature>
<evidence type="ECO:0000256" key="7">
    <source>
        <dbReference type="ARBA" id="ARBA00022989"/>
    </source>
</evidence>
<dbReference type="EMBL" id="JBHSQE010000003">
    <property type="protein sequence ID" value="MFC6146163.1"/>
    <property type="molecule type" value="Genomic_DNA"/>
</dbReference>
<sequence>MSTALSTTVAPPRHARRVRPVTPRPWAWTRADTWSTLAIAVLALFTRFIGLTSAVSSGTPVFDEKHYVPQAWDMVRSWENPLIGGIESNPGYGLVVHPPLGKQLIALGEWMFGYTPLGWRFMVALCGAATVVMTMLLVRRLAGSWQVATFAGVIAVCDGVLLVASRFGMLDIFQVLFIVAAAFALVCDHEQVRTRLHQAWLDGRLGDSPYGPRLGFRWWRFAAGVALGLALGVKWSGLYYMAFFGLAAVLLDAALRHRYAIPRPVSGALLRDAVPAFASLVIVPVLLYFWSWRAWFAAETSVYRHAQVDGQMSLSVLTKLMPDWAAGFWHYHESVLAFHASLTSSGGHSHPWDSKPWSWLVASRPVLYFSSTDIECLVGTCRRMIYLFGIPAIWWLTVPVLLWALWCLVVRRDRRFVLPLVGFLAGFLPWLIGYDRQMYFFYATALVPFTIALLALTLGQLHGRGTPVAWPWVRRLAGGEIRWGTLAVIGYLALVVASFLYWSPILYGFLVPEFWYQSLMWLPSWV</sequence>
<name>A0ABW1QCE3_9CORY</name>
<evidence type="ECO:0000259" key="12">
    <source>
        <dbReference type="Pfam" id="PF16192"/>
    </source>
</evidence>
<feature type="domain" description="ArnT-like N-terminal" evidence="11">
    <location>
        <begin position="118"/>
        <end position="288"/>
    </location>
</feature>
<feature type="domain" description="Protein O-mannosyl-transferase C-terminal four TM" evidence="12">
    <location>
        <begin position="327"/>
        <end position="525"/>
    </location>
</feature>
<keyword evidence="6 10" id="KW-0812">Transmembrane</keyword>
<dbReference type="RefSeq" id="WP_377000495.1">
    <property type="nucleotide sequence ID" value="NZ_JBHSQE010000003.1"/>
</dbReference>